<feature type="compositionally biased region" description="Low complexity" evidence="13">
    <location>
        <begin position="183"/>
        <end position="199"/>
    </location>
</feature>
<dbReference type="GO" id="GO:0045184">
    <property type="term" value="P:establishment of protein localization"/>
    <property type="evidence" value="ECO:0007669"/>
    <property type="project" value="TreeGrafter"/>
</dbReference>
<dbReference type="GO" id="GO:0044782">
    <property type="term" value="P:cilium organization"/>
    <property type="evidence" value="ECO:0007669"/>
    <property type="project" value="TreeGrafter"/>
</dbReference>
<protein>
    <submittedName>
        <fullName evidence="14">WD repeat-containing and planar cell polarity effector protein fritz homolog</fullName>
    </submittedName>
</protein>
<dbReference type="GO" id="GO:0007399">
    <property type="term" value="P:nervous system development"/>
    <property type="evidence" value="ECO:0007669"/>
    <property type="project" value="TreeGrafter"/>
</dbReference>
<dbReference type="PANTHER" id="PTHR13667">
    <property type="entry name" value="HOMOLOC-13"/>
    <property type="match status" value="1"/>
</dbReference>
<evidence type="ECO:0000256" key="10">
    <source>
        <dbReference type="ARBA" id="ARBA00023136"/>
    </source>
</evidence>
<keyword evidence="15" id="KW-1185">Reference proteome</keyword>
<keyword evidence="12" id="KW-0966">Cell projection</keyword>
<keyword evidence="5" id="KW-0963">Cytoplasm</keyword>
<reference evidence="14 15" key="1">
    <citation type="journal article" date="2019" name="Commun. Biol.">
        <title>The bagworm genome reveals a unique fibroin gene that provides high tensile strength.</title>
        <authorList>
            <person name="Kono N."/>
            <person name="Nakamura H."/>
            <person name="Ohtoshi R."/>
            <person name="Tomita M."/>
            <person name="Numata K."/>
            <person name="Arakawa K."/>
        </authorList>
    </citation>
    <scope>NUCLEOTIDE SEQUENCE [LARGE SCALE GENOMIC DNA]</scope>
</reference>
<keyword evidence="11" id="KW-0206">Cytoskeleton</keyword>
<comment type="caution">
    <text evidence="14">The sequence shown here is derived from an EMBL/GenBank/DDBJ whole genome shotgun (WGS) entry which is preliminary data.</text>
</comment>
<evidence type="ECO:0000256" key="8">
    <source>
        <dbReference type="ARBA" id="ARBA00022794"/>
    </source>
</evidence>
<evidence type="ECO:0000256" key="13">
    <source>
        <dbReference type="SAM" id="MobiDB-lite"/>
    </source>
</evidence>
<evidence type="ECO:0000256" key="4">
    <source>
        <dbReference type="ARBA" id="ARBA00022475"/>
    </source>
</evidence>
<proteinExistence type="inferred from homology"/>
<evidence type="ECO:0000256" key="2">
    <source>
        <dbReference type="ARBA" id="ARBA00004430"/>
    </source>
</evidence>
<name>A0A4C1U9M8_EUMVA</name>
<evidence type="ECO:0000256" key="11">
    <source>
        <dbReference type="ARBA" id="ARBA00023212"/>
    </source>
</evidence>
<sequence>MTLVASRALHNRNLLLLSFSGGPLALMRITHPRLPVGYMHTGRHGRAIALLRALDWSTDGEQCLAALQDVVRCALRGGLRAPAESVVQAALGTYFQNKANANPAAQRFAPSVHDLARKFFHHLLRRGRMDKALSLAVELDACDLFADARWAAARAGLRALADEAHALATAAAIRASPSSVHDSTCTESCSQCSSRSSRSVSDDETSDSNRSEMRRAPPLPRLPPLPSCHTVMPVPIVPHEPISTNSIRPLHQYLDRDLTIWNKEISNDPTKVMSKESTRPINTPGQQKTWLNIDSSFLNYTQNSNQNKHLVVSNHSTRVKVQDNTNINPVSKIYNERLMNFNKAYQIEPRNIASSSTYNTIHRYRDDPTTSYDRKTYNEHSLLNIKPALKYPGEKNKVKFSDTVTIAVVPDNGNLRERSEHPGSLPRVHLANWPSSTASPAAPSGTMLDYVETALMHPIPKKGKHLNPTNYRPIKISFLFSRLMRLTPALGLLKEYHLIVTTTTVLIVVEAVDSKESFCFGRVNTPCPARASLAPAALQFSRACRDLFACYCTRFLWEIESETNKFTEEPVTGIAKLKFNRQATSLIEPMTAGEEELSSGDREPTWNVAAGDDHPSGLATWSGLQATVGYL</sequence>
<evidence type="ECO:0000256" key="9">
    <source>
        <dbReference type="ARBA" id="ARBA00023069"/>
    </source>
</evidence>
<dbReference type="Pfam" id="PF11768">
    <property type="entry name" value="Frtz"/>
    <property type="match status" value="1"/>
</dbReference>
<dbReference type="STRING" id="151549.A0A4C1U9M8"/>
<feature type="region of interest" description="Disordered" evidence="13">
    <location>
        <begin position="180"/>
        <end position="226"/>
    </location>
</feature>
<keyword evidence="10" id="KW-0472">Membrane</keyword>
<dbReference type="OrthoDB" id="10013020at2759"/>
<evidence type="ECO:0000313" key="15">
    <source>
        <dbReference type="Proteomes" id="UP000299102"/>
    </source>
</evidence>
<evidence type="ECO:0000256" key="12">
    <source>
        <dbReference type="ARBA" id="ARBA00023273"/>
    </source>
</evidence>
<keyword evidence="8" id="KW-0970">Cilium biogenesis/degradation</keyword>
<feature type="compositionally biased region" description="Pro residues" evidence="13">
    <location>
        <begin position="217"/>
        <end position="226"/>
    </location>
</feature>
<dbReference type="EMBL" id="BGZK01000143">
    <property type="protein sequence ID" value="GBP22767.1"/>
    <property type="molecule type" value="Genomic_DNA"/>
</dbReference>
<comment type="similarity">
    <text evidence="3">Belongs to the WD repeat fritz family.</text>
</comment>
<dbReference type="InterPro" id="IPR024511">
    <property type="entry name" value="Frtz"/>
</dbReference>
<keyword evidence="7" id="KW-0677">Repeat</keyword>
<keyword evidence="4" id="KW-1003">Cell membrane</keyword>
<comment type="subcellular location">
    <subcellularLocation>
        <location evidence="1">Cell membrane</location>
    </subcellularLocation>
    <subcellularLocation>
        <location evidence="2">Cytoplasm</location>
        <location evidence="2">Cytoskeleton</location>
        <location evidence="2">Cilium axoneme</location>
    </subcellularLocation>
</comment>
<dbReference type="AlphaFoldDB" id="A0A4C1U9M8"/>
<keyword evidence="6" id="KW-0853">WD repeat</keyword>
<dbReference type="GO" id="GO:0097541">
    <property type="term" value="C:axonemal basal plate"/>
    <property type="evidence" value="ECO:0007669"/>
    <property type="project" value="TreeGrafter"/>
</dbReference>
<gene>
    <name evidence="14" type="primary">Wdpcp</name>
    <name evidence="14" type="ORF">EVAR_13558_1</name>
</gene>
<dbReference type="PANTHER" id="PTHR13667:SF5">
    <property type="entry name" value="WD REPEAT-CONTAINING AND PLANAR CELL POLARITY EFFECTOR PROTEIN FRITZ HOMOLOG"/>
    <property type="match status" value="1"/>
</dbReference>
<evidence type="ECO:0000256" key="5">
    <source>
        <dbReference type="ARBA" id="ARBA00022490"/>
    </source>
</evidence>
<evidence type="ECO:0000256" key="6">
    <source>
        <dbReference type="ARBA" id="ARBA00022574"/>
    </source>
</evidence>
<accession>A0A4C1U9M8</accession>
<organism evidence="14 15">
    <name type="scientific">Eumeta variegata</name>
    <name type="common">Bagworm moth</name>
    <name type="synonym">Eumeta japonica</name>
    <dbReference type="NCBI Taxonomy" id="151549"/>
    <lineage>
        <taxon>Eukaryota</taxon>
        <taxon>Metazoa</taxon>
        <taxon>Ecdysozoa</taxon>
        <taxon>Arthropoda</taxon>
        <taxon>Hexapoda</taxon>
        <taxon>Insecta</taxon>
        <taxon>Pterygota</taxon>
        <taxon>Neoptera</taxon>
        <taxon>Endopterygota</taxon>
        <taxon>Lepidoptera</taxon>
        <taxon>Glossata</taxon>
        <taxon>Ditrysia</taxon>
        <taxon>Tineoidea</taxon>
        <taxon>Psychidae</taxon>
        <taxon>Oiketicinae</taxon>
        <taxon>Eumeta</taxon>
    </lineage>
</organism>
<evidence type="ECO:0000256" key="7">
    <source>
        <dbReference type="ARBA" id="ARBA00022737"/>
    </source>
</evidence>
<dbReference type="Proteomes" id="UP000299102">
    <property type="component" value="Unassembled WGS sequence"/>
</dbReference>
<evidence type="ECO:0000256" key="1">
    <source>
        <dbReference type="ARBA" id="ARBA00004236"/>
    </source>
</evidence>
<dbReference type="GO" id="GO:0005886">
    <property type="term" value="C:plasma membrane"/>
    <property type="evidence" value="ECO:0007669"/>
    <property type="project" value="UniProtKB-SubCell"/>
</dbReference>
<evidence type="ECO:0000256" key="3">
    <source>
        <dbReference type="ARBA" id="ARBA00006059"/>
    </source>
</evidence>
<evidence type="ECO:0000313" key="14">
    <source>
        <dbReference type="EMBL" id="GBP22767.1"/>
    </source>
</evidence>
<keyword evidence="9" id="KW-0969">Cilium</keyword>